<comment type="caution">
    <text evidence="1">The sequence shown here is derived from an EMBL/GenBank/DDBJ whole genome shotgun (WGS) entry which is preliminary data.</text>
</comment>
<organism evidence="1 2">
    <name type="scientific">Blautia obeum ATCC 29174</name>
    <dbReference type="NCBI Taxonomy" id="411459"/>
    <lineage>
        <taxon>Bacteria</taxon>
        <taxon>Bacillati</taxon>
        <taxon>Bacillota</taxon>
        <taxon>Clostridia</taxon>
        <taxon>Lachnospirales</taxon>
        <taxon>Lachnospiraceae</taxon>
        <taxon>Blautia</taxon>
    </lineage>
</organism>
<reference evidence="1 2" key="1">
    <citation type="submission" date="2007-03" db="EMBL/GenBank/DDBJ databases">
        <authorList>
            <person name="Fulton L."/>
            <person name="Clifton S."/>
            <person name="Fulton B."/>
            <person name="Xu J."/>
            <person name="Minx P."/>
            <person name="Pepin K.H."/>
            <person name="Johnson M."/>
            <person name="Thiruvilangam P."/>
            <person name="Bhonagiri V."/>
            <person name="Nash W.E."/>
            <person name="Mardis E.R."/>
            <person name="Wilson R.K."/>
        </authorList>
    </citation>
    <scope>NUCLEOTIDE SEQUENCE [LARGE SCALE GENOMIC DNA]</scope>
    <source>
        <strain evidence="1 2">ATCC 29174</strain>
    </source>
</reference>
<protein>
    <submittedName>
        <fullName evidence="1">Uncharacterized protein</fullName>
    </submittedName>
</protein>
<dbReference type="AlphaFoldDB" id="A5ZP05"/>
<evidence type="ECO:0000313" key="2">
    <source>
        <dbReference type="Proteomes" id="UP000006002"/>
    </source>
</evidence>
<dbReference type="HOGENOM" id="CLU_2697235_0_0_9"/>
<name>A5ZP05_9FIRM</name>
<accession>A5ZP05</accession>
<dbReference type="Proteomes" id="UP000006002">
    <property type="component" value="Unassembled WGS sequence"/>
</dbReference>
<dbReference type="EMBL" id="AAVO02000002">
    <property type="protein sequence ID" value="EDM88601.1"/>
    <property type="molecule type" value="Genomic_DNA"/>
</dbReference>
<evidence type="ECO:0000313" key="1">
    <source>
        <dbReference type="EMBL" id="EDM88601.1"/>
    </source>
</evidence>
<proteinExistence type="predicted"/>
<gene>
    <name evidence="1" type="ORF">RUMOBE_00722</name>
</gene>
<sequence>MKIIRLPEALFPVLPDVVSKMPTAGKMPVSVRSDHQPVSSVDFLKRQGCTYPELLPLPDFSGYPLLCCQVKMP</sequence>
<reference evidence="1 2" key="2">
    <citation type="submission" date="2007-04" db="EMBL/GenBank/DDBJ databases">
        <title>Draft genome sequence of Ruminococcus obeum (ATCC 29174).</title>
        <authorList>
            <person name="Sudarsanam P."/>
            <person name="Ley R."/>
            <person name="Guruge J."/>
            <person name="Turnbaugh P.J."/>
            <person name="Mahowald M."/>
            <person name="Liep D."/>
            <person name="Gordon J."/>
        </authorList>
    </citation>
    <scope>NUCLEOTIDE SEQUENCE [LARGE SCALE GENOMIC DNA]</scope>
    <source>
        <strain evidence="1 2">ATCC 29174</strain>
    </source>
</reference>